<comment type="catalytic activity">
    <reaction evidence="16">
        <text>K(+)(in) = K(+)(out)</text>
        <dbReference type="Rhea" id="RHEA:29463"/>
        <dbReference type="ChEBI" id="CHEBI:29103"/>
    </reaction>
</comment>
<dbReference type="FunFam" id="2.70.170.10:FF:000017">
    <property type="entry name" value="5-hydroxytryptamine receptor 3A"/>
    <property type="match status" value="1"/>
</dbReference>
<dbReference type="GO" id="GO:0045211">
    <property type="term" value="C:postsynaptic membrane"/>
    <property type="evidence" value="ECO:0007669"/>
    <property type="project" value="UniProtKB-SubCell"/>
</dbReference>
<evidence type="ECO:0000256" key="5">
    <source>
        <dbReference type="ARBA" id="ARBA00022989"/>
    </source>
</evidence>
<dbReference type="InterPro" id="IPR006029">
    <property type="entry name" value="Neurotrans-gated_channel_TM"/>
</dbReference>
<evidence type="ECO:0000256" key="15">
    <source>
        <dbReference type="ARBA" id="ARBA00034104"/>
    </source>
</evidence>
<dbReference type="Proteomes" id="UP000018467">
    <property type="component" value="Unassembled WGS sequence"/>
</dbReference>
<dbReference type="RefSeq" id="XP_007237376.2">
    <property type="nucleotide sequence ID" value="XM_007237314.3"/>
</dbReference>
<evidence type="ECO:0000256" key="6">
    <source>
        <dbReference type="ARBA" id="ARBA00023018"/>
    </source>
</evidence>
<dbReference type="InterPro" id="IPR006201">
    <property type="entry name" value="Neur_channel"/>
</dbReference>
<evidence type="ECO:0000256" key="1">
    <source>
        <dbReference type="ARBA" id="ARBA00022448"/>
    </source>
</evidence>
<evidence type="ECO:0000256" key="3">
    <source>
        <dbReference type="ARBA" id="ARBA00022692"/>
    </source>
</evidence>
<keyword evidence="7 20" id="KW-0406">Ion transport</keyword>
<dbReference type="InterPro" id="IPR036734">
    <property type="entry name" value="Neur_chan_lig-bd_sf"/>
</dbReference>
<dbReference type="SUPFAM" id="SSF90112">
    <property type="entry name" value="Neurotransmitter-gated ion-channel transmembrane pore"/>
    <property type="match status" value="1"/>
</dbReference>
<keyword evidence="4" id="KW-0732">Signal</keyword>
<keyword evidence="3 20" id="KW-0812">Transmembrane</keyword>
<evidence type="ECO:0000256" key="7">
    <source>
        <dbReference type="ARBA" id="ARBA00023065"/>
    </source>
</evidence>
<dbReference type="GO" id="GO:0005230">
    <property type="term" value="F:extracellular ligand-gated monoatomic ion channel activity"/>
    <property type="evidence" value="ECO:0007669"/>
    <property type="project" value="InterPro"/>
</dbReference>
<dbReference type="InterPro" id="IPR006202">
    <property type="entry name" value="Neur_chan_lig-bd"/>
</dbReference>
<keyword evidence="2" id="KW-1003">Cell membrane</keyword>
<accession>A0A3B1JY31</accession>
<evidence type="ECO:0000256" key="17">
    <source>
        <dbReference type="ARBA" id="ARBA00036239"/>
    </source>
</evidence>
<dbReference type="AlphaFoldDB" id="A0A3B1JY31"/>
<keyword evidence="6" id="KW-0770">Synapse</keyword>
<evidence type="ECO:0000256" key="20">
    <source>
        <dbReference type="RuleBase" id="RU000687"/>
    </source>
</evidence>
<comment type="function">
    <text evidence="19">Forms serotonin (5-hydroxytryptamine/5-HT3)-activated cation-selective channel complexes, which when activated cause fast, depolarizing responses in neurons.</text>
</comment>
<evidence type="ECO:0000256" key="9">
    <source>
        <dbReference type="ARBA" id="ARBA00023157"/>
    </source>
</evidence>
<dbReference type="Pfam" id="PF02931">
    <property type="entry name" value="Neur_chan_LBD"/>
    <property type="match status" value="1"/>
</dbReference>
<keyword evidence="13" id="KW-1071">Ligand-gated ion channel</keyword>
<keyword evidence="8 20" id="KW-0472">Membrane</keyword>
<evidence type="ECO:0000256" key="10">
    <source>
        <dbReference type="ARBA" id="ARBA00023170"/>
    </source>
</evidence>
<evidence type="ECO:0000256" key="12">
    <source>
        <dbReference type="ARBA" id="ARBA00023257"/>
    </source>
</evidence>
<keyword evidence="11" id="KW-0325">Glycoprotein</keyword>
<keyword evidence="12" id="KW-0628">Postsynaptic cell membrane</keyword>
<dbReference type="GO" id="GO:0004888">
    <property type="term" value="F:transmembrane signaling receptor activity"/>
    <property type="evidence" value="ECO:0007669"/>
    <property type="project" value="InterPro"/>
</dbReference>
<dbReference type="PANTHER" id="PTHR18945">
    <property type="entry name" value="NEUROTRANSMITTER GATED ION CHANNEL"/>
    <property type="match status" value="1"/>
</dbReference>
<comment type="similarity">
    <text evidence="20">Belongs to the ligand-gated ion channel (TC 1.A.9) family.</text>
</comment>
<feature type="transmembrane region" description="Helical" evidence="20">
    <location>
        <begin position="199"/>
        <end position="218"/>
    </location>
</feature>
<proteinExistence type="inferred from homology"/>
<evidence type="ECO:0000256" key="8">
    <source>
        <dbReference type="ARBA" id="ARBA00023136"/>
    </source>
</evidence>
<keyword evidence="14 20" id="KW-0407">Ion channel</keyword>
<name>A0A3B1JY31_ASTMX</name>
<reference evidence="23" key="3">
    <citation type="submission" date="2025-08" db="UniProtKB">
        <authorList>
            <consortium name="Ensembl"/>
        </authorList>
    </citation>
    <scope>IDENTIFICATION</scope>
</reference>
<dbReference type="Bgee" id="ENSAMXG00000039186">
    <property type="expression patterns" value="Expressed in testis and 12 other cell types or tissues"/>
</dbReference>
<dbReference type="GeneID" id="103027756"/>
<evidence type="ECO:0000256" key="14">
    <source>
        <dbReference type="ARBA" id="ARBA00023303"/>
    </source>
</evidence>
<dbReference type="SUPFAM" id="SSF63712">
    <property type="entry name" value="Nicotinic receptor ligand binding domain-like"/>
    <property type="match status" value="1"/>
</dbReference>
<dbReference type="Gene3D" id="2.70.170.10">
    <property type="entry name" value="Neurotransmitter-gated ion-channel ligand-binding domain"/>
    <property type="match status" value="1"/>
</dbReference>
<dbReference type="PRINTS" id="PR00252">
    <property type="entry name" value="NRIONCHANNEL"/>
</dbReference>
<dbReference type="Pfam" id="PF02932">
    <property type="entry name" value="Neur_chan_memb"/>
    <property type="match status" value="1"/>
</dbReference>
<keyword evidence="10" id="KW-0675">Receptor</keyword>
<comment type="catalytic activity">
    <reaction evidence="18">
        <text>Ca(2+)(in) = Ca(2+)(out)</text>
        <dbReference type="Rhea" id="RHEA:29671"/>
        <dbReference type="ChEBI" id="CHEBI:29108"/>
    </reaction>
</comment>
<keyword evidence="5 20" id="KW-1133">Transmembrane helix</keyword>
<dbReference type="InterPro" id="IPR036719">
    <property type="entry name" value="Neuro-gated_channel_TM_sf"/>
</dbReference>
<dbReference type="InterPro" id="IPR038050">
    <property type="entry name" value="Neuro_actylchol_rec"/>
</dbReference>
<comment type="catalytic activity">
    <reaction evidence="17">
        <text>Na(+)(in) = Na(+)(out)</text>
        <dbReference type="Rhea" id="RHEA:34963"/>
        <dbReference type="ChEBI" id="CHEBI:29101"/>
    </reaction>
</comment>
<reference evidence="24" key="1">
    <citation type="submission" date="2013-03" db="EMBL/GenBank/DDBJ databases">
        <authorList>
            <person name="Jeffery W."/>
            <person name="Warren W."/>
            <person name="Wilson R.K."/>
        </authorList>
    </citation>
    <scope>NUCLEOTIDE SEQUENCE</scope>
    <source>
        <strain evidence="24">female</strain>
    </source>
</reference>
<dbReference type="PROSITE" id="PS00236">
    <property type="entry name" value="NEUROTR_ION_CHANNEL"/>
    <property type="match status" value="1"/>
</dbReference>
<dbReference type="InParanoid" id="A0A3B1JY31"/>
<evidence type="ECO:0000256" key="18">
    <source>
        <dbReference type="ARBA" id="ARBA00036634"/>
    </source>
</evidence>
<comment type="caution">
    <text evidence="20">Lacks conserved residue(s) required for the propagation of feature annotation.</text>
</comment>
<evidence type="ECO:0000256" key="13">
    <source>
        <dbReference type="ARBA" id="ARBA00023286"/>
    </source>
</evidence>
<evidence type="ECO:0000256" key="19">
    <source>
        <dbReference type="ARBA" id="ARBA00037540"/>
    </source>
</evidence>
<evidence type="ECO:0000313" key="23">
    <source>
        <dbReference type="Ensembl" id="ENSAMXP00000046284.1"/>
    </source>
</evidence>
<reference evidence="23" key="4">
    <citation type="submission" date="2025-09" db="UniProtKB">
        <authorList>
            <consortium name="Ensembl"/>
        </authorList>
    </citation>
    <scope>IDENTIFICATION</scope>
</reference>
<evidence type="ECO:0000259" key="22">
    <source>
        <dbReference type="Pfam" id="PF02932"/>
    </source>
</evidence>
<dbReference type="GeneTree" id="ENSGT00940000163471"/>
<keyword evidence="1 20" id="KW-0813">Transport</keyword>
<dbReference type="Ensembl" id="ENSAMXT00000041696.1">
    <property type="protein sequence ID" value="ENSAMXP00000046284.1"/>
    <property type="gene ID" value="ENSAMXG00000039186.1"/>
</dbReference>
<sequence length="389" mass="44340">MTSLRPVLHWKTPTLLLVDLYVSSISEVNEKAQSFSPHVYMEMGWVNEFTKWNPVDFCGIHHMCVAKEMLWIPDINIIENIRTEFSTQEPPVLKMMSEGIVTVVYSYTMTSACKMNLYKFPFDTQSCTLTLQSFLHYIDEFRIKAYSNASMLTDGSKLFFKTQGEWDLISINMSNNQLHAGGRVWDQLLYTITIKRRPLLYVVIFLLPILYFLVLDLASFFISDDGGEKLSFKVTLLLAISVLLLILHDMLPSTSDDLPLIGVYCSVIFTFTAVSVLETILVNFLKTRSVQAIPKWFKEAAAAPLDTGERASHSPPDLTGETSGETSSIAVLQQILSQLQKAHHLLSAEKQQQTLWWTKVAEVIDKTFTVIYVNGVMLFLQQMWQAWFS</sequence>
<protein>
    <submittedName>
        <fullName evidence="23">5-hydroxytryptamine receptor 3E-like</fullName>
    </submittedName>
</protein>
<keyword evidence="9" id="KW-1015">Disulfide bond</keyword>
<keyword evidence="24" id="KW-1185">Reference proteome</keyword>
<comment type="subcellular location">
    <subcellularLocation>
        <location evidence="15">Postsynaptic cell membrane</location>
        <topology evidence="15">Multi-pass membrane protein</topology>
    </subcellularLocation>
</comment>
<evidence type="ECO:0000259" key="21">
    <source>
        <dbReference type="Pfam" id="PF02931"/>
    </source>
</evidence>
<feature type="domain" description="Neurotransmitter-gated ion-channel ligand-binding" evidence="21">
    <location>
        <begin position="3"/>
        <end position="198"/>
    </location>
</feature>
<evidence type="ECO:0000256" key="4">
    <source>
        <dbReference type="ARBA" id="ARBA00022729"/>
    </source>
</evidence>
<dbReference type="InterPro" id="IPR018000">
    <property type="entry name" value="Neurotransmitter_ion_chnl_CS"/>
</dbReference>
<evidence type="ECO:0000313" key="24">
    <source>
        <dbReference type="Proteomes" id="UP000018467"/>
    </source>
</evidence>
<organism evidence="23 24">
    <name type="scientific">Astyanax mexicanus</name>
    <name type="common">Blind cave fish</name>
    <name type="synonym">Astyanax fasciatus mexicanus</name>
    <dbReference type="NCBI Taxonomy" id="7994"/>
    <lineage>
        <taxon>Eukaryota</taxon>
        <taxon>Metazoa</taxon>
        <taxon>Chordata</taxon>
        <taxon>Craniata</taxon>
        <taxon>Vertebrata</taxon>
        <taxon>Euteleostomi</taxon>
        <taxon>Actinopterygii</taxon>
        <taxon>Neopterygii</taxon>
        <taxon>Teleostei</taxon>
        <taxon>Ostariophysi</taxon>
        <taxon>Characiformes</taxon>
        <taxon>Characoidei</taxon>
        <taxon>Acestrorhamphidae</taxon>
        <taxon>Acestrorhamphinae</taxon>
        <taxon>Astyanax</taxon>
    </lineage>
</organism>
<evidence type="ECO:0000256" key="16">
    <source>
        <dbReference type="ARBA" id="ARBA00034430"/>
    </source>
</evidence>
<dbReference type="Gene3D" id="1.20.58.390">
    <property type="entry name" value="Neurotransmitter-gated ion-channel transmembrane domain"/>
    <property type="match status" value="1"/>
</dbReference>
<feature type="transmembrane region" description="Helical" evidence="20">
    <location>
        <begin position="260"/>
        <end position="285"/>
    </location>
</feature>
<evidence type="ECO:0000256" key="11">
    <source>
        <dbReference type="ARBA" id="ARBA00023180"/>
    </source>
</evidence>
<feature type="transmembrane region" description="Helical" evidence="20">
    <location>
        <begin position="230"/>
        <end position="248"/>
    </location>
</feature>
<dbReference type="KEGG" id="amex:103027756"/>
<feature type="domain" description="Neurotransmitter-gated ion-channel transmembrane" evidence="22">
    <location>
        <begin position="207"/>
        <end position="320"/>
    </location>
</feature>
<evidence type="ECO:0000256" key="2">
    <source>
        <dbReference type="ARBA" id="ARBA00022475"/>
    </source>
</evidence>
<reference evidence="24" key="2">
    <citation type="journal article" date="2014" name="Nat. Commun.">
        <title>The cavefish genome reveals candidate genes for eye loss.</title>
        <authorList>
            <person name="McGaugh S.E."/>
            <person name="Gross J.B."/>
            <person name="Aken B."/>
            <person name="Blin M."/>
            <person name="Borowsky R."/>
            <person name="Chalopin D."/>
            <person name="Hinaux H."/>
            <person name="Jeffery W.R."/>
            <person name="Keene A."/>
            <person name="Ma L."/>
            <person name="Minx P."/>
            <person name="Murphy D."/>
            <person name="O'Quin K.E."/>
            <person name="Retaux S."/>
            <person name="Rohner N."/>
            <person name="Searle S.M."/>
            <person name="Stahl B.A."/>
            <person name="Tabin C."/>
            <person name="Volff J.N."/>
            <person name="Yoshizawa M."/>
            <person name="Warren W.C."/>
        </authorList>
    </citation>
    <scope>NUCLEOTIDE SEQUENCE [LARGE SCALE GENOMIC DNA]</scope>
    <source>
        <strain evidence="24">female</strain>
    </source>
</reference>